<gene>
    <name evidence="2" type="ORF">KI387_007287</name>
</gene>
<feature type="non-terminal residue" evidence="2">
    <location>
        <position position="1"/>
    </location>
</feature>
<name>A0AA38LK94_TAXCH</name>
<dbReference type="Proteomes" id="UP000824469">
    <property type="component" value="Unassembled WGS sequence"/>
</dbReference>
<comment type="caution">
    <text evidence="2">The sequence shown here is derived from an EMBL/GenBank/DDBJ whole genome shotgun (WGS) entry which is preliminary data.</text>
</comment>
<evidence type="ECO:0000313" key="2">
    <source>
        <dbReference type="EMBL" id="KAH9327109.1"/>
    </source>
</evidence>
<evidence type="ECO:0000256" key="1">
    <source>
        <dbReference type="SAM" id="MobiDB-lite"/>
    </source>
</evidence>
<evidence type="ECO:0000313" key="3">
    <source>
        <dbReference type="Proteomes" id="UP000824469"/>
    </source>
</evidence>
<sequence length="189" mass="21183">FLKVTRKSFVAEMAEAMIQHRLQEMAEQGLRPFVHRPRKLSRMGATLPSVLNEQRTPPPAPPRTVIKIKLKRSLPQSEDISQHPLKMFHIAESGSALMETMGSETLANGLKNGSNSEEIEKGGESGSAMTEEMVSKTLVKDQKKRAGSLMRCHVKEGASRSTRFDAVFRHLKAANKKKTPLYQMKKYGH</sequence>
<dbReference type="EMBL" id="JAHRHJ020000002">
    <property type="protein sequence ID" value="KAH9327109.1"/>
    <property type="molecule type" value="Genomic_DNA"/>
</dbReference>
<organism evidence="2 3">
    <name type="scientific">Taxus chinensis</name>
    <name type="common">Chinese yew</name>
    <name type="synonym">Taxus wallichiana var. chinensis</name>
    <dbReference type="NCBI Taxonomy" id="29808"/>
    <lineage>
        <taxon>Eukaryota</taxon>
        <taxon>Viridiplantae</taxon>
        <taxon>Streptophyta</taxon>
        <taxon>Embryophyta</taxon>
        <taxon>Tracheophyta</taxon>
        <taxon>Spermatophyta</taxon>
        <taxon>Pinopsida</taxon>
        <taxon>Pinidae</taxon>
        <taxon>Conifers II</taxon>
        <taxon>Cupressales</taxon>
        <taxon>Taxaceae</taxon>
        <taxon>Taxus</taxon>
    </lineage>
</organism>
<dbReference type="AlphaFoldDB" id="A0AA38LK94"/>
<reference evidence="2 3" key="1">
    <citation type="journal article" date="2021" name="Nat. Plants">
        <title>The Taxus genome provides insights into paclitaxel biosynthesis.</title>
        <authorList>
            <person name="Xiong X."/>
            <person name="Gou J."/>
            <person name="Liao Q."/>
            <person name="Li Y."/>
            <person name="Zhou Q."/>
            <person name="Bi G."/>
            <person name="Li C."/>
            <person name="Du R."/>
            <person name="Wang X."/>
            <person name="Sun T."/>
            <person name="Guo L."/>
            <person name="Liang H."/>
            <person name="Lu P."/>
            <person name="Wu Y."/>
            <person name="Zhang Z."/>
            <person name="Ro D.K."/>
            <person name="Shang Y."/>
            <person name="Huang S."/>
            <person name="Yan J."/>
        </authorList>
    </citation>
    <scope>NUCLEOTIDE SEQUENCE [LARGE SCALE GENOMIC DNA]</scope>
    <source>
        <strain evidence="2">Ta-2019</strain>
    </source>
</reference>
<keyword evidence="3" id="KW-1185">Reference proteome</keyword>
<accession>A0AA38LK94</accession>
<feature type="region of interest" description="Disordered" evidence="1">
    <location>
        <begin position="108"/>
        <end position="130"/>
    </location>
</feature>
<proteinExistence type="predicted"/>
<protein>
    <submittedName>
        <fullName evidence="2">Uncharacterized protein</fullName>
    </submittedName>
</protein>